<proteinExistence type="predicted"/>
<keyword evidence="2" id="KW-1185">Reference proteome</keyword>
<comment type="caution">
    <text evidence="1">The sequence shown here is derived from an EMBL/GenBank/DDBJ whole genome shotgun (WGS) entry which is preliminary data.</text>
</comment>
<gene>
    <name evidence="1" type="ORF">BKA67DRAFT_491306</name>
</gene>
<dbReference type="Proteomes" id="UP000758603">
    <property type="component" value="Unassembled WGS sequence"/>
</dbReference>
<reference evidence="1" key="1">
    <citation type="journal article" date="2021" name="Nat. Commun.">
        <title>Genetic determinants of endophytism in the Arabidopsis root mycobiome.</title>
        <authorList>
            <person name="Mesny F."/>
            <person name="Miyauchi S."/>
            <person name="Thiergart T."/>
            <person name="Pickel B."/>
            <person name="Atanasova L."/>
            <person name="Karlsson M."/>
            <person name="Huettel B."/>
            <person name="Barry K.W."/>
            <person name="Haridas S."/>
            <person name="Chen C."/>
            <person name="Bauer D."/>
            <person name="Andreopoulos W."/>
            <person name="Pangilinan J."/>
            <person name="LaButti K."/>
            <person name="Riley R."/>
            <person name="Lipzen A."/>
            <person name="Clum A."/>
            <person name="Drula E."/>
            <person name="Henrissat B."/>
            <person name="Kohler A."/>
            <person name="Grigoriev I.V."/>
            <person name="Martin F.M."/>
            <person name="Hacquard S."/>
        </authorList>
    </citation>
    <scope>NUCLEOTIDE SEQUENCE</scope>
    <source>
        <strain evidence="1">MPI-SDFR-AT-0073</strain>
    </source>
</reference>
<accession>A0A9P8UT05</accession>
<evidence type="ECO:0000313" key="1">
    <source>
        <dbReference type="EMBL" id="KAH6658570.1"/>
    </source>
</evidence>
<dbReference type="AlphaFoldDB" id="A0A9P8UT05"/>
<organism evidence="1 2">
    <name type="scientific">Truncatella angustata</name>
    <dbReference type="NCBI Taxonomy" id="152316"/>
    <lineage>
        <taxon>Eukaryota</taxon>
        <taxon>Fungi</taxon>
        <taxon>Dikarya</taxon>
        <taxon>Ascomycota</taxon>
        <taxon>Pezizomycotina</taxon>
        <taxon>Sordariomycetes</taxon>
        <taxon>Xylariomycetidae</taxon>
        <taxon>Amphisphaeriales</taxon>
        <taxon>Sporocadaceae</taxon>
        <taxon>Truncatella</taxon>
    </lineage>
</organism>
<dbReference type="OrthoDB" id="6513042at2759"/>
<dbReference type="EMBL" id="JAGPXC010000002">
    <property type="protein sequence ID" value="KAH6658570.1"/>
    <property type="molecule type" value="Genomic_DNA"/>
</dbReference>
<sequence length="196" mass="21856">MERFDQDFADGLALDLFSPKNRTIVVNQNLQPLGGQFVTGSTGEGFTALQNYSYTIQTSDNAQDLIAKIEVPYDLDMLRQMGIQESNTYVGKLADDKMSWVVDETIRNVHRSENNTRIIKMTRIDGEYILLGRKSVDTTNIFVQYGQGATRTANVTAGGRQEVEFVDGLRLSVVAQQNMKINIDLKDGVEPASLPE</sequence>
<evidence type="ECO:0000313" key="2">
    <source>
        <dbReference type="Proteomes" id="UP000758603"/>
    </source>
</evidence>
<protein>
    <submittedName>
        <fullName evidence="1">Uncharacterized protein</fullName>
    </submittedName>
</protein>
<dbReference type="GeneID" id="70125872"/>
<name>A0A9P8UT05_9PEZI</name>
<dbReference type="RefSeq" id="XP_045962804.1">
    <property type="nucleotide sequence ID" value="XM_046096980.1"/>
</dbReference>
<feature type="non-terminal residue" evidence="1">
    <location>
        <position position="196"/>
    </location>
</feature>